<keyword evidence="1" id="KW-0436">Ligase</keyword>
<dbReference type="Gene3D" id="3.75.10.10">
    <property type="entry name" value="L-arginine/glycine Amidinotransferase, Chain A"/>
    <property type="match status" value="1"/>
</dbReference>
<evidence type="ECO:0000313" key="1">
    <source>
        <dbReference type="EMBL" id="KAJ6824167.1"/>
    </source>
</evidence>
<sequence length="75" mass="8783">MFCSVFESVLSGIIPVVKTSVGATRIIGRLCAGESCENKRIRMWIWYTWLTIFLFFCQFREQELTFVASHDNRSR</sequence>
<name>A0AAX6G750_IRIPA</name>
<reference evidence="1" key="2">
    <citation type="submission" date="2023-04" db="EMBL/GenBank/DDBJ databases">
        <authorList>
            <person name="Bruccoleri R.E."/>
            <person name="Oakeley E.J."/>
            <person name="Faust A.-M."/>
            <person name="Dessus-Babus S."/>
            <person name="Altorfer M."/>
            <person name="Burckhardt D."/>
            <person name="Oertli M."/>
            <person name="Naumann U."/>
            <person name="Petersen F."/>
            <person name="Wong J."/>
        </authorList>
    </citation>
    <scope>NUCLEOTIDE SEQUENCE</scope>
    <source>
        <strain evidence="1">GSM-AAB239-AS_SAM_17_03QT</strain>
        <tissue evidence="1">Leaf</tissue>
    </source>
</reference>
<gene>
    <name evidence="1" type="ORF">M6B38_129250</name>
</gene>
<dbReference type="Proteomes" id="UP001140949">
    <property type="component" value="Unassembled WGS sequence"/>
</dbReference>
<keyword evidence="2" id="KW-1185">Reference proteome</keyword>
<protein>
    <submittedName>
        <fullName evidence="1">Alanine--tRNA ligase</fullName>
    </submittedName>
</protein>
<dbReference type="AlphaFoldDB" id="A0AAX6G750"/>
<proteinExistence type="predicted"/>
<accession>A0AAX6G750</accession>
<evidence type="ECO:0000313" key="2">
    <source>
        <dbReference type="Proteomes" id="UP001140949"/>
    </source>
</evidence>
<organism evidence="1 2">
    <name type="scientific">Iris pallida</name>
    <name type="common">Sweet iris</name>
    <dbReference type="NCBI Taxonomy" id="29817"/>
    <lineage>
        <taxon>Eukaryota</taxon>
        <taxon>Viridiplantae</taxon>
        <taxon>Streptophyta</taxon>
        <taxon>Embryophyta</taxon>
        <taxon>Tracheophyta</taxon>
        <taxon>Spermatophyta</taxon>
        <taxon>Magnoliopsida</taxon>
        <taxon>Liliopsida</taxon>
        <taxon>Asparagales</taxon>
        <taxon>Iridaceae</taxon>
        <taxon>Iridoideae</taxon>
        <taxon>Irideae</taxon>
        <taxon>Iris</taxon>
    </lineage>
</organism>
<dbReference type="EMBL" id="JANAVB010022485">
    <property type="protein sequence ID" value="KAJ6824167.1"/>
    <property type="molecule type" value="Genomic_DNA"/>
</dbReference>
<comment type="caution">
    <text evidence="1">The sequence shown here is derived from an EMBL/GenBank/DDBJ whole genome shotgun (WGS) entry which is preliminary data.</text>
</comment>
<dbReference type="GO" id="GO:0016874">
    <property type="term" value="F:ligase activity"/>
    <property type="evidence" value="ECO:0007669"/>
    <property type="project" value="UniProtKB-KW"/>
</dbReference>
<reference evidence="1" key="1">
    <citation type="journal article" date="2023" name="GigaByte">
        <title>Genome assembly of the bearded iris, Iris pallida Lam.</title>
        <authorList>
            <person name="Bruccoleri R.E."/>
            <person name="Oakeley E.J."/>
            <person name="Faust A.M.E."/>
            <person name="Altorfer M."/>
            <person name="Dessus-Babus S."/>
            <person name="Burckhardt D."/>
            <person name="Oertli M."/>
            <person name="Naumann U."/>
            <person name="Petersen F."/>
            <person name="Wong J."/>
        </authorList>
    </citation>
    <scope>NUCLEOTIDE SEQUENCE</scope>
    <source>
        <strain evidence="1">GSM-AAB239-AS_SAM_17_03QT</strain>
    </source>
</reference>